<protein>
    <submittedName>
        <fullName evidence="2">Uncharacterized protein</fullName>
    </submittedName>
</protein>
<evidence type="ECO:0000313" key="2">
    <source>
        <dbReference type="EMBL" id="SDF30726.1"/>
    </source>
</evidence>
<sequence>MSTNDTDCQTKARKLGGWLGAAIFFALWLLGSVGIWMAAIAGVISALILARLICWATCGLPEPKAPMTAEEGAALRRAVPAAAPAAAVKTAEVPKAPEPVQAAPVKAAPVAAPAVAPVKAAEPAPAPVVSAPKPAAKPAPAPKGKQKPRRG</sequence>
<dbReference type="RefSeq" id="WP_074553995.1">
    <property type="nucleotide sequence ID" value="NZ_CP119563.1"/>
</dbReference>
<dbReference type="OrthoDB" id="7691327at2"/>
<dbReference type="AlphaFoldDB" id="A0A1G7K0G2"/>
<evidence type="ECO:0000256" key="1">
    <source>
        <dbReference type="SAM" id="MobiDB-lite"/>
    </source>
</evidence>
<dbReference type="EMBL" id="FNAY01000009">
    <property type="protein sequence ID" value="SDF30726.1"/>
    <property type="molecule type" value="Genomic_DNA"/>
</dbReference>
<organism evidence="2 3">
    <name type="scientific">Rhodobacter capsulatus</name>
    <name type="common">Rhodopseudomonas capsulata</name>
    <dbReference type="NCBI Taxonomy" id="1061"/>
    <lineage>
        <taxon>Bacteria</taxon>
        <taxon>Pseudomonadati</taxon>
        <taxon>Pseudomonadota</taxon>
        <taxon>Alphaproteobacteria</taxon>
        <taxon>Rhodobacterales</taxon>
        <taxon>Rhodobacter group</taxon>
        <taxon>Rhodobacter</taxon>
    </lineage>
</organism>
<dbReference type="Proteomes" id="UP000183812">
    <property type="component" value="Unassembled WGS sequence"/>
</dbReference>
<evidence type="ECO:0000313" key="3">
    <source>
        <dbReference type="Proteomes" id="UP000183812"/>
    </source>
</evidence>
<reference evidence="2 3" key="1">
    <citation type="submission" date="2016-10" db="EMBL/GenBank/DDBJ databases">
        <authorList>
            <person name="de Groot N.N."/>
        </authorList>
    </citation>
    <scope>NUCLEOTIDE SEQUENCE [LARGE SCALE GENOMIC DNA]</scope>
    <source>
        <strain evidence="3">DSM 938 / 37b4</strain>
    </source>
</reference>
<feature type="region of interest" description="Disordered" evidence="1">
    <location>
        <begin position="125"/>
        <end position="151"/>
    </location>
</feature>
<feature type="compositionally biased region" description="Low complexity" evidence="1">
    <location>
        <begin position="125"/>
        <end position="134"/>
    </location>
</feature>
<proteinExistence type="predicted"/>
<gene>
    <name evidence="2" type="ORF">SAMN04244550_02024</name>
</gene>
<name>A0A1G7K0G2_RHOCA</name>
<accession>A0A1G7K0G2</accession>